<keyword evidence="3" id="KW-1003">Cell membrane</keyword>
<protein>
    <submittedName>
        <fullName evidence="10">MFS transporter</fullName>
    </submittedName>
</protein>
<evidence type="ECO:0000256" key="7">
    <source>
        <dbReference type="ARBA" id="ARBA00023251"/>
    </source>
</evidence>
<feature type="transmembrane region" description="Helical" evidence="8">
    <location>
        <begin position="337"/>
        <end position="356"/>
    </location>
</feature>
<dbReference type="CDD" id="cd17321">
    <property type="entry name" value="MFS_MMR_MDR_like"/>
    <property type="match status" value="1"/>
</dbReference>
<dbReference type="InterPro" id="IPR020846">
    <property type="entry name" value="MFS_dom"/>
</dbReference>
<dbReference type="Gene3D" id="1.20.1720.10">
    <property type="entry name" value="Multidrug resistance protein D"/>
    <property type="match status" value="1"/>
</dbReference>
<keyword evidence="2" id="KW-0813">Transport</keyword>
<feature type="transmembrane region" description="Helical" evidence="8">
    <location>
        <begin position="206"/>
        <end position="226"/>
    </location>
</feature>
<dbReference type="Pfam" id="PF07690">
    <property type="entry name" value="MFS_1"/>
    <property type="match status" value="1"/>
</dbReference>
<dbReference type="RefSeq" id="WP_265546627.1">
    <property type="nucleotide sequence ID" value="NZ_CP098740.1"/>
</dbReference>
<keyword evidence="5 8" id="KW-1133">Transmembrane helix</keyword>
<dbReference type="InterPro" id="IPR036259">
    <property type="entry name" value="MFS_trans_sf"/>
</dbReference>
<keyword evidence="4 8" id="KW-0812">Transmembrane</keyword>
<dbReference type="PRINTS" id="PR01036">
    <property type="entry name" value="TCRTETB"/>
</dbReference>
<evidence type="ECO:0000256" key="6">
    <source>
        <dbReference type="ARBA" id="ARBA00023136"/>
    </source>
</evidence>
<dbReference type="Gene3D" id="1.20.1250.20">
    <property type="entry name" value="MFS general substrate transporter like domains"/>
    <property type="match status" value="1"/>
</dbReference>
<comment type="subcellular location">
    <subcellularLocation>
        <location evidence="1">Cell membrane</location>
        <topology evidence="1">Multi-pass membrane protein</topology>
    </subcellularLocation>
</comment>
<keyword evidence="6 8" id="KW-0472">Membrane</keyword>
<feature type="transmembrane region" description="Helical" evidence="8">
    <location>
        <begin position="232"/>
        <end position="251"/>
    </location>
</feature>
<reference evidence="10" key="1">
    <citation type="journal article" date="2022" name="Front. Microbiol.">
        <title>Mirubactin C rescues the lethal effect of cell wall biosynthesis mutations in Bacillus subtilis.</title>
        <authorList>
            <person name="Kepplinger B."/>
            <person name="Wen X."/>
            <person name="Tyler A.R."/>
            <person name="Kim B.Y."/>
            <person name="Brown J."/>
            <person name="Banks P."/>
            <person name="Dashti Y."/>
            <person name="Mackenzie E.S."/>
            <person name="Wills C."/>
            <person name="Kawai Y."/>
            <person name="Waldron K.J."/>
            <person name="Allenby N.E.E."/>
            <person name="Wu L.J."/>
            <person name="Hall M.J."/>
            <person name="Errington J."/>
        </authorList>
    </citation>
    <scope>NUCLEOTIDE SEQUENCE</scope>
    <source>
        <strain evidence="10">MDA8-470</strain>
    </source>
</reference>
<keyword evidence="7" id="KW-0046">Antibiotic resistance</keyword>
<feature type="domain" description="Major facilitator superfamily (MFS) profile" evidence="9">
    <location>
        <begin position="20"/>
        <end position="500"/>
    </location>
</feature>
<dbReference type="InterPro" id="IPR011701">
    <property type="entry name" value="MFS"/>
</dbReference>
<name>A0ABY6Q0Y5_9ACTN</name>
<evidence type="ECO:0000259" key="9">
    <source>
        <dbReference type="PROSITE" id="PS50850"/>
    </source>
</evidence>
<feature type="transmembrane region" description="Helical" evidence="8">
    <location>
        <begin position="362"/>
        <end position="388"/>
    </location>
</feature>
<dbReference type="Proteomes" id="UP001164963">
    <property type="component" value="Chromosome"/>
</dbReference>
<feature type="transmembrane region" description="Helical" evidence="8">
    <location>
        <begin position="144"/>
        <end position="164"/>
    </location>
</feature>
<feature type="transmembrane region" description="Helical" evidence="8">
    <location>
        <begin position="111"/>
        <end position="132"/>
    </location>
</feature>
<accession>A0ABY6Q0Y5</accession>
<evidence type="ECO:0000313" key="10">
    <source>
        <dbReference type="EMBL" id="UZK58093.1"/>
    </source>
</evidence>
<organism evidence="10 11">
    <name type="scientific">Streptomyces drozdowiczii</name>
    <dbReference type="NCBI Taxonomy" id="202862"/>
    <lineage>
        <taxon>Bacteria</taxon>
        <taxon>Bacillati</taxon>
        <taxon>Actinomycetota</taxon>
        <taxon>Actinomycetes</taxon>
        <taxon>Kitasatosporales</taxon>
        <taxon>Streptomycetaceae</taxon>
        <taxon>Streptomyces</taxon>
    </lineage>
</organism>
<dbReference type="PANTHER" id="PTHR42718:SF47">
    <property type="entry name" value="METHYL VIOLOGEN RESISTANCE PROTEIN SMVA"/>
    <property type="match status" value="1"/>
</dbReference>
<feature type="transmembrane region" description="Helical" evidence="8">
    <location>
        <begin position="309"/>
        <end position="330"/>
    </location>
</feature>
<feature type="transmembrane region" description="Helical" evidence="8">
    <location>
        <begin position="170"/>
        <end position="194"/>
    </location>
</feature>
<evidence type="ECO:0000256" key="8">
    <source>
        <dbReference type="SAM" id="Phobius"/>
    </source>
</evidence>
<gene>
    <name evidence="10" type="ORF">NEH16_32020</name>
</gene>
<evidence type="ECO:0000256" key="5">
    <source>
        <dbReference type="ARBA" id="ARBA00022989"/>
    </source>
</evidence>
<dbReference type="EMBL" id="CP098740">
    <property type="protein sequence ID" value="UZK58093.1"/>
    <property type="molecule type" value="Genomic_DNA"/>
</dbReference>
<feature type="transmembrane region" description="Helical" evidence="8">
    <location>
        <begin position="409"/>
        <end position="428"/>
    </location>
</feature>
<sequence>MSQKPPREETRPSGRKAWLGLVVLLLPMMLVMLDLGVIFLAIPYMVSDLSLSNLEALWIIDIYGFFVVGFMVTIGRLGDRIGRRKLLLIGAAAFTVLSVIAAFSHSPALLIVVRALLGIAGATIGPAVMALIKEMFPDPKKMATAFSMMATAAMLGVLLGPTVGGFLLGVFWWGSTFLIAVPVMVLLLVVGPFVLPESRDDSAQPLDLVSVGLSLATMLPAIWGLTALARSLSVLPLVAIAVGLGFGVAFARRQRRLADPLVDMGFFRVRTVGATLLVFLLVGIVQSGNGLVLNQHLQLVDGYSAFETALWMTLPVSMAILGVHLSTMLAKRFPPGAVLTGGLLLAATGEAVLTRMTAASGVATLIGGLCVVMLGTSPVGVLSGQLVMQAVPQERAGSAGSLSGISGEFGSALGVAVFGSLMTAFYAGHVDLPGSVTGKTASAINETLPHAIDAAGRLPARTGGQVLAAARDTFNTGATSVALLAMLLFLGLAFVAHKTLRGVRPIGSSPEPSEDNE</sequence>
<feature type="transmembrane region" description="Helical" evidence="8">
    <location>
        <begin position="86"/>
        <end position="105"/>
    </location>
</feature>
<dbReference type="PANTHER" id="PTHR42718">
    <property type="entry name" value="MAJOR FACILITATOR SUPERFAMILY MULTIDRUG TRANSPORTER MFSC"/>
    <property type="match status" value="1"/>
</dbReference>
<evidence type="ECO:0000256" key="2">
    <source>
        <dbReference type="ARBA" id="ARBA00022448"/>
    </source>
</evidence>
<dbReference type="SUPFAM" id="SSF103473">
    <property type="entry name" value="MFS general substrate transporter"/>
    <property type="match status" value="1"/>
</dbReference>
<evidence type="ECO:0000256" key="4">
    <source>
        <dbReference type="ARBA" id="ARBA00022692"/>
    </source>
</evidence>
<feature type="transmembrane region" description="Helical" evidence="8">
    <location>
        <begin position="477"/>
        <end position="496"/>
    </location>
</feature>
<keyword evidence="11" id="KW-1185">Reference proteome</keyword>
<feature type="transmembrane region" description="Helical" evidence="8">
    <location>
        <begin position="21"/>
        <end position="44"/>
    </location>
</feature>
<feature type="transmembrane region" description="Helical" evidence="8">
    <location>
        <begin position="56"/>
        <end position="74"/>
    </location>
</feature>
<evidence type="ECO:0000256" key="1">
    <source>
        <dbReference type="ARBA" id="ARBA00004651"/>
    </source>
</evidence>
<evidence type="ECO:0000313" key="11">
    <source>
        <dbReference type="Proteomes" id="UP001164963"/>
    </source>
</evidence>
<feature type="transmembrane region" description="Helical" evidence="8">
    <location>
        <begin position="272"/>
        <end position="289"/>
    </location>
</feature>
<evidence type="ECO:0000256" key="3">
    <source>
        <dbReference type="ARBA" id="ARBA00022475"/>
    </source>
</evidence>
<dbReference type="PROSITE" id="PS50850">
    <property type="entry name" value="MFS"/>
    <property type="match status" value="1"/>
</dbReference>
<proteinExistence type="predicted"/>